<evidence type="ECO:0000313" key="2">
    <source>
        <dbReference type="EMBL" id="DAD93828.1"/>
    </source>
</evidence>
<feature type="coiled-coil region" evidence="1">
    <location>
        <begin position="1"/>
        <end position="38"/>
    </location>
</feature>
<evidence type="ECO:0000256" key="1">
    <source>
        <dbReference type="SAM" id="Coils"/>
    </source>
</evidence>
<organism evidence="2">
    <name type="scientific">Myoviridae sp. ctcwu24</name>
    <dbReference type="NCBI Taxonomy" id="2826670"/>
    <lineage>
        <taxon>Viruses</taxon>
        <taxon>Duplodnaviria</taxon>
        <taxon>Heunggongvirae</taxon>
        <taxon>Uroviricota</taxon>
        <taxon>Caudoviricetes</taxon>
    </lineage>
</organism>
<name>A0A8S5NHJ7_9CAUD</name>
<protein>
    <recommendedName>
        <fullName evidence="3">DUF1492 domain-containing protein</fullName>
    </recommendedName>
</protein>
<reference evidence="2" key="1">
    <citation type="journal article" date="2021" name="Proc. Natl. Acad. Sci. U.S.A.">
        <title>A Catalog of Tens of Thousands of Viruses from Human Metagenomes Reveals Hidden Associations with Chronic Diseases.</title>
        <authorList>
            <person name="Tisza M.J."/>
            <person name="Buck C.B."/>
        </authorList>
    </citation>
    <scope>NUCLEOTIDE SEQUENCE</scope>
    <source>
        <strain evidence="2">Ctcwu24</strain>
    </source>
</reference>
<proteinExistence type="predicted"/>
<accession>A0A8S5NHJ7</accession>
<dbReference type="EMBL" id="BK015167">
    <property type="protein sequence ID" value="DAD93828.1"/>
    <property type="molecule type" value="Genomic_DNA"/>
</dbReference>
<sequence length="168" mass="19501">MEEKRYDVAAVKERLNEYREKERDIDNQIERLVRLVTKMSSVGAQTITDMPRSPGADGDRIGKLVAEKEELEACIRNDERDQKEEWSKIEAILSKLKHSDERAVIRIRYHDRESWSTVAEVIFGNVEDYLDREGTYIRRVHKIHGSALLNMAKIMEDGEPDTEVPAVM</sequence>
<keyword evidence="1" id="KW-0175">Coiled coil</keyword>
<evidence type="ECO:0008006" key="3">
    <source>
        <dbReference type="Google" id="ProtNLM"/>
    </source>
</evidence>